<gene>
    <name evidence="1" type="ORF">B0T17DRAFT_655821</name>
</gene>
<keyword evidence="2" id="KW-1185">Reference proteome</keyword>
<proteinExistence type="predicted"/>
<protein>
    <recommendedName>
        <fullName evidence="3">F-box domain-containing protein</fullName>
    </recommendedName>
</protein>
<dbReference type="InterPro" id="IPR036047">
    <property type="entry name" value="F-box-like_dom_sf"/>
</dbReference>
<organism evidence="1 2">
    <name type="scientific">Bombardia bombarda</name>
    <dbReference type="NCBI Taxonomy" id="252184"/>
    <lineage>
        <taxon>Eukaryota</taxon>
        <taxon>Fungi</taxon>
        <taxon>Dikarya</taxon>
        <taxon>Ascomycota</taxon>
        <taxon>Pezizomycotina</taxon>
        <taxon>Sordariomycetes</taxon>
        <taxon>Sordariomycetidae</taxon>
        <taxon>Sordariales</taxon>
        <taxon>Lasiosphaeriaceae</taxon>
        <taxon>Bombardia</taxon>
    </lineage>
</organism>
<sequence>MSFNDLAMELVSMIAGPLDTMSLLNLSLTCKGLRYALLARAYGKATRESGKDEGWYGYDIDSDVLRWAIKGNTAMHEDAAKRYLEASIDIDQYGQETYPKNLLKCPLVGDNGENMLLCNTTVEIHRTSPA</sequence>
<reference evidence="1" key="1">
    <citation type="submission" date="2023-06" db="EMBL/GenBank/DDBJ databases">
        <title>Genome-scale phylogeny and comparative genomics of the fungal order Sordariales.</title>
        <authorList>
            <consortium name="Lawrence Berkeley National Laboratory"/>
            <person name="Hensen N."/>
            <person name="Bonometti L."/>
            <person name="Westerberg I."/>
            <person name="Brannstrom I.O."/>
            <person name="Guillou S."/>
            <person name="Cros-Aarteil S."/>
            <person name="Calhoun S."/>
            <person name="Haridas S."/>
            <person name="Kuo A."/>
            <person name="Mondo S."/>
            <person name="Pangilinan J."/>
            <person name="Riley R."/>
            <person name="LaButti K."/>
            <person name="Andreopoulos B."/>
            <person name="Lipzen A."/>
            <person name="Chen C."/>
            <person name="Yanf M."/>
            <person name="Daum C."/>
            <person name="Ng V."/>
            <person name="Clum A."/>
            <person name="Steindorff A."/>
            <person name="Ohm R."/>
            <person name="Martin F."/>
            <person name="Silar P."/>
            <person name="Natvig D."/>
            <person name="Lalanne C."/>
            <person name="Gautier V."/>
            <person name="Ament-velasquez S.L."/>
            <person name="Kruys A."/>
            <person name="Hutchinson M.I."/>
            <person name="Powell A.J."/>
            <person name="Barry K."/>
            <person name="Miller A.N."/>
            <person name="Grigoriev I.V."/>
            <person name="Debuchy R."/>
            <person name="Gladieux P."/>
            <person name="Thoren M.H."/>
            <person name="Johannesson H."/>
        </authorList>
    </citation>
    <scope>NUCLEOTIDE SEQUENCE</scope>
    <source>
        <strain evidence="1">SMH3391-2</strain>
    </source>
</reference>
<accession>A0AA39WUK1</accession>
<evidence type="ECO:0000313" key="2">
    <source>
        <dbReference type="Proteomes" id="UP001174934"/>
    </source>
</evidence>
<dbReference type="EMBL" id="JAULSR010000004">
    <property type="protein sequence ID" value="KAK0621850.1"/>
    <property type="molecule type" value="Genomic_DNA"/>
</dbReference>
<dbReference type="Proteomes" id="UP001174934">
    <property type="component" value="Unassembled WGS sequence"/>
</dbReference>
<dbReference type="SUPFAM" id="SSF81383">
    <property type="entry name" value="F-box domain"/>
    <property type="match status" value="1"/>
</dbReference>
<evidence type="ECO:0000313" key="1">
    <source>
        <dbReference type="EMBL" id="KAK0621850.1"/>
    </source>
</evidence>
<evidence type="ECO:0008006" key="3">
    <source>
        <dbReference type="Google" id="ProtNLM"/>
    </source>
</evidence>
<name>A0AA39WUK1_9PEZI</name>
<comment type="caution">
    <text evidence="1">The sequence shown here is derived from an EMBL/GenBank/DDBJ whole genome shotgun (WGS) entry which is preliminary data.</text>
</comment>
<dbReference type="AlphaFoldDB" id="A0AA39WUK1"/>